<feature type="domain" description="Tripeptidyl peptidase II second Ig-like" evidence="11">
    <location>
        <begin position="1065"/>
        <end position="1245"/>
    </location>
</feature>
<dbReference type="GO" id="GO:0005829">
    <property type="term" value="C:cytosol"/>
    <property type="evidence" value="ECO:0007669"/>
    <property type="project" value="TreeGrafter"/>
</dbReference>
<accession>A0A0L0DNR6</accession>
<dbReference type="Pfam" id="PF00082">
    <property type="entry name" value="Peptidase_S8"/>
    <property type="match status" value="1"/>
</dbReference>
<dbReference type="InterPro" id="IPR022398">
    <property type="entry name" value="Peptidase_S8_His-AS"/>
</dbReference>
<keyword evidence="5 8" id="KW-0645">Protease</keyword>
<keyword evidence="7 8" id="KW-0720">Serine protease</keyword>
<dbReference type="PROSITE" id="PS00137">
    <property type="entry name" value="SUBTILASE_HIS"/>
    <property type="match status" value="1"/>
</dbReference>
<evidence type="ECO:0000259" key="10">
    <source>
        <dbReference type="Pfam" id="PF00082"/>
    </source>
</evidence>
<comment type="catalytic activity">
    <reaction evidence="1">
        <text>Release of an N-terminal tripeptide from a polypeptide.</text>
        <dbReference type="EC" id="3.4.14.10"/>
    </reaction>
</comment>
<feature type="compositionally biased region" description="Low complexity" evidence="9">
    <location>
        <begin position="133"/>
        <end position="152"/>
    </location>
</feature>
<feature type="active site" description="Charge relay system" evidence="8">
    <location>
        <position position="691"/>
    </location>
</feature>
<dbReference type="InterPro" id="IPR015500">
    <property type="entry name" value="Peptidase_S8_subtilisin-rel"/>
</dbReference>
<dbReference type="RefSeq" id="XP_013754156.1">
    <property type="nucleotide sequence ID" value="XM_013898702.1"/>
</dbReference>
<reference evidence="14 15" key="1">
    <citation type="submission" date="2010-05" db="EMBL/GenBank/DDBJ databases">
        <title>The Genome Sequence of Thecamonas trahens ATCC 50062.</title>
        <authorList>
            <consortium name="The Broad Institute Genome Sequencing Platform"/>
            <person name="Russ C."/>
            <person name="Cuomo C."/>
            <person name="Shea T."/>
            <person name="Young S.K."/>
            <person name="Zeng Q."/>
            <person name="Koehrsen M."/>
            <person name="Haas B."/>
            <person name="Borodovsky M."/>
            <person name="Guigo R."/>
            <person name="Alvarado L."/>
            <person name="Berlin A."/>
            <person name="Bochicchio J."/>
            <person name="Borenstein D."/>
            <person name="Chapman S."/>
            <person name="Chen Z."/>
            <person name="Freedman E."/>
            <person name="Gellesch M."/>
            <person name="Goldberg J."/>
            <person name="Griggs A."/>
            <person name="Gujja S."/>
            <person name="Heilman E."/>
            <person name="Heiman D."/>
            <person name="Hepburn T."/>
            <person name="Howarth C."/>
            <person name="Jen D."/>
            <person name="Larson L."/>
            <person name="Mehta T."/>
            <person name="Park D."/>
            <person name="Pearson M."/>
            <person name="Roberts A."/>
            <person name="Saif S."/>
            <person name="Shenoy N."/>
            <person name="Sisk P."/>
            <person name="Stolte C."/>
            <person name="Sykes S."/>
            <person name="Thomson T."/>
            <person name="Walk T."/>
            <person name="White J."/>
            <person name="Yandava C."/>
            <person name="Burger G."/>
            <person name="Gray M.W."/>
            <person name="Holland P.W.H."/>
            <person name="King N."/>
            <person name="Lang F.B.F."/>
            <person name="Roger A.J."/>
            <person name="Ruiz-Trillo I."/>
            <person name="Lander E."/>
            <person name="Nusbaum C."/>
        </authorList>
    </citation>
    <scope>NUCLEOTIDE SEQUENCE [LARGE SCALE GENOMIC DNA]</scope>
    <source>
        <strain evidence="14 15">ATCC 50062</strain>
    </source>
</reference>
<dbReference type="Gene3D" id="2.60.40.3170">
    <property type="match status" value="1"/>
</dbReference>
<evidence type="ECO:0000256" key="4">
    <source>
        <dbReference type="ARBA" id="ARBA00022438"/>
    </source>
</evidence>
<keyword evidence="15" id="KW-1185">Reference proteome</keyword>
<feature type="compositionally biased region" description="Basic residues" evidence="9">
    <location>
        <begin position="153"/>
        <end position="169"/>
    </location>
</feature>
<comment type="similarity">
    <text evidence="2 8">Belongs to the peptidase S8 family.</text>
</comment>
<feature type="region of interest" description="Disordered" evidence="9">
    <location>
        <begin position="90"/>
        <end position="201"/>
    </location>
</feature>
<evidence type="ECO:0000256" key="1">
    <source>
        <dbReference type="ARBA" id="ARBA00001910"/>
    </source>
</evidence>
<keyword evidence="6 8" id="KW-0378">Hydrolase</keyword>
<dbReference type="InterPro" id="IPR022229">
    <property type="entry name" value="TPPII_Ig-like-2"/>
</dbReference>
<evidence type="ECO:0000259" key="13">
    <source>
        <dbReference type="Pfam" id="PF21316"/>
    </source>
</evidence>
<feature type="compositionally biased region" description="Low complexity" evidence="9">
    <location>
        <begin position="96"/>
        <end position="110"/>
    </location>
</feature>
<sequence length="1491" mass="153012">MTIKMGVVRRARPRLYRPRRPVVAGVPAGKGRETFFSDQPGRPSRAPICAKTRARALRRGRAPLPAAGSILAVTPPPNMALHTRRLARDLRHAKARQSASAAFDAARAKATPLPPPPPRLAHPPLSPPPPSVVVPSGGIDAADVLAPAASASTRKRAGKGGRRKRKRSRAAGQPTAKRRGLAWEGAGAAGSNDVEDDAGSGWAGEVNSATLLGTAIGLGELVPVHDFDFSCDQEAARYFTPQPDTSMTYVPHPLTRLSTLFDSPARAAEAGNQTVIGIFDTGVDPGAPGLARTPDGRPKIIDLVDCTGSGDVTMTPLAVPAAGVEAAPSDAAADGRRVIVSPVTGIPLVLPAADALTLDLTTLRHGTKAGYELFPRPLVKRLKADAARKLDEAHGELVAAAHAADDADAVAALKALKASNEVVARGPVFDCLTAFDTDAQVWRAVVDVGRNGQVADPEAWLAPFGVEHKWGTFELDSLLNYGINIYDEGATLSIVVDSGSHGTHVAGIAAGYHPDEPHRNGAAPSAQIISFRIGDGLLGGMETGVGVIRACQAAAVAAEAGKLDVVNMSFGEHSRLPNSGAVVDALNAMVNDHGVIFVASAGNEGPGLSTVGAPGGTSSSAISVGAYVSQDMMSELYAMRNATGKDSLFTWSSRGPSFDGELGVTICAPGGAIAPVPQWTLAPGQLMNGTSMSSPLAAGCIAAVLGELKAKAPEAAASLTPALVKRAVMASARPVDGDAGGEAVAHAADGGPPPKYSVLTGAGMIDVPQLYAVLESVTASACPILALPWEVSVSGVPGMYAPAARGIYLRDADCFTGIHAAEFVASVKVKPVFPRDTLASAKLVAADVVLKASADWISTAASFALTSAGRSFEVGLATAGLEVGQVHVGWIEGFVAGAPADAPALFVVPVVVTKPLTGIDELQVGGIRLGPAEAKRFFLSPPPGANYMNVRISRAGEGAEASTLYMMQAISVRDDAFWCATPSDAVVRCTGQGEVAKAFRVFPGVTVELVVAHYWASGKRAELDIEVSFTGLGPEPLAGPLLVDGCAAGYARLDMVNPRSQPVSAAPFAKATHSVVDLAPTGPPKVSVLSAERDAFPNRPPSVEAVFEYGLENPGAAGPETDEVTLKVPIISEHLYESPLAGQLVVVRDAAGRLVSAQDAWPQPVKIPRGKLSVTVALRAASMAHLEPYLTGTLPLVVVRKLKSDVALELYGSLAGAMARRGSDKVKPCAMGPGRRAVYLLAPEVEAGVVPAGGVLEGSYGFVKAPASLVTSRSGKVQEVRPLVVRPRVKAKGKAAGEAKPEPKAAAEDKAAAEKKTKLAALKSWLSVVGADGVEAAVAAAGASAGAWLAAADAFPERKAEYAQRAVDAVDQDALAAALGRGETGAASEKADLIAALVAIAAASGEWGGLEAWATPDEVSKLTGGWKVAVDKFVADGRPAAALTVAMGEVWRQRAGASGATAGGDEAAVAAVVALLGELGWGVWQGVWLEA</sequence>
<dbReference type="GeneID" id="25568027"/>
<name>A0A0L0DNR6_THETB</name>
<feature type="active site" description="Charge relay system" evidence="8">
    <location>
        <position position="280"/>
    </location>
</feature>
<dbReference type="EC" id="3.4.14.10" evidence="3"/>
<dbReference type="InterPro" id="IPR036852">
    <property type="entry name" value="Peptidase_S8/S53_dom_sf"/>
</dbReference>
<dbReference type="Pfam" id="PF12580">
    <property type="entry name" value="TPPII"/>
    <property type="match status" value="1"/>
</dbReference>
<evidence type="ECO:0000256" key="8">
    <source>
        <dbReference type="PROSITE-ProRule" id="PRU01240"/>
    </source>
</evidence>
<dbReference type="InterPro" id="IPR050131">
    <property type="entry name" value="Peptidase_S8_subtilisin-like"/>
</dbReference>
<dbReference type="GO" id="GO:0008240">
    <property type="term" value="F:tripeptidyl-peptidase activity"/>
    <property type="evidence" value="ECO:0007669"/>
    <property type="project" value="UniProtKB-EC"/>
</dbReference>
<gene>
    <name evidence="14" type="ORF">AMSG_09600</name>
</gene>
<dbReference type="GO" id="GO:0006508">
    <property type="term" value="P:proteolysis"/>
    <property type="evidence" value="ECO:0007669"/>
    <property type="project" value="UniProtKB-KW"/>
</dbReference>
<dbReference type="InterPro" id="IPR046940">
    <property type="entry name" value="TPPII_Ig-like_sf"/>
</dbReference>
<feature type="domain" description="Tripeptidyl-peptidase II galactose-binding" evidence="13">
    <location>
        <begin position="930"/>
        <end position="1017"/>
    </location>
</feature>
<dbReference type="OMA" id="WENATTF"/>
<dbReference type="Gene3D" id="3.40.50.200">
    <property type="entry name" value="Peptidase S8/S53 domain"/>
    <property type="match status" value="1"/>
</dbReference>
<dbReference type="PROSITE" id="PS00138">
    <property type="entry name" value="SUBTILASE_SER"/>
    <property type="match status" value="1"/>
</dbReference>
<evidence type="ECO:0000259" key="11">
    <source>
        <dbReference type="Pfam" id="PF12580"/>
    </source>
</evidence>
<dbReference type="eggNOG" id="KOG1114">
    <property type="taxonomic scope" value="Eukaryota"/>
</dbReference>
<dbReference type="PANTHER" id="PTHR43806:SF14">
    <property type="entry name" value="TRIPEPTIDYL-PEPTIDASE 2"/>
    <property type="match status" value="1"/>
</dbReference>
<feature type="domain" description="Peptidase S8/S53" evidence="10">
    <location>
        <begin position="271"/>
        <end position="734"/>
    </location>
</feature>
<dbReference type="PANTHER" id="PTHR43806">
    <property type="entry name" value="PEPTIDASE S8"/>
    <property type="match status" value="1"/>
</dbReference>
<proteinExistence type="inferred from homology"/>
<evidence type="ECO:0000259" key="12">
    <source>
        <dbReference type="Pfam" id="PF21223"/>
    </source>
</evidence>
<dbReference type="InterPro" id="IPR048383">
    <property type="entry name" value="TPPII_Ig-like-1"/>
</dbReference>
<evidence type="ECO:0000256" key="7">
    <source>
        <dbReference type="ARBA" id="ARBA00022825"/>
    </source>
</evidence>
<dbReference type="PROSITE" id="PS51892">
    <property type="entry name" value="SUBTILASE"/>
    <property type="match status" value="1"/>
</dbReference>
<evidence type="ECO:0000256" key="3">
    <source>
        <dbReference type="ARBA" id="ARBA00012462"/>
    </source>
</evidence>
<dbReference type="SUPFAM" id="SSF52743">
    <property type="entry name" value="Subtilisin-like"/>
    <property type="match status" value="1"/>
</dbReference>
<dbReference type="Proteomes" id="UP000054408">
    <property type="component" value="Unassembled WGS sequence"/>
</dbReference>
<dbReference type="STRING" id="461836.A0A0L0DNR6"/>
<organism evidence="14 15">
    <name type="scientific">Thecamonas trahens ATCC 50062</name>
    <dbReference type="NCBI Taxonomy" id="461836"/>
    <lineage>
        <taxon>Eukaryota</taxon>
        <taxon>Apusozoa</taxon>
        <taxon>Apusomonadida</taxon>
        <taxon>Apusomonadidae</taxon>
        <taxon>Thecamonas</taxon>
    </lineage>
</organism>
<dbReference type="OrthoDB" id="10256524at2759"/>
<dbReference type="GO" id="GO:0004252">
    <property type="term" value="F:serine-type endopeptidase activity"/>
    <property type="evidence" value="ECO:0007669"/>
    <property type="project" value="UniProtKB-UniRule"/>
</dbReference>
<dbReference type="Pfam" id="PF21223">
    <property type="entry name" value="TPPII_Ig-like-1"/>
    <property type="match status" value="1"/>
</dbReference>
<dbReference type="GO" id="GO:0004177">
    <property type="term" value="F:aminopeptidase activity"/>
    <property type="evidence" value="ECO:0007669"/>
    <property type="project" value="UniProtKB-KW"/>
</dbReference>
<keyword evidence="4" id="KW-0031">Aminopeptidase</keyword>
<protein>
    <recommendedName>
        <fullName evidence="3">tripeptidyl-peptidase II</fullName>
        <ecNumber evidence="3">3.4.14.10</ecNumber>
    </recommendedName>
</protein>
<feature type="active site" description="Charge relay system" evidence="8">
    <location>
        <position position="501"/>
    </location>
</feature>
<feature type="domain" description="Tripeptidyl-peptidase II first Ig-like" evidence="12">
    <location>
        <begin position="803"/>
        <end position="912"/>
    </location>
</feature>
<evidence type="ECO:0000256" key="2">
    <source>
        <dbReference type="ARBA" id="ARBA00011073"/>
    </source>
</evidence>
<evidence type="ECO:0000256" key="6">
    <source>
        <dbReference type="ARBA" id="ARBA00022801"/>
    </source>
</evidence>
<dbReference type="Pfam" id="PF21316">
    <property type="entry name" value="TPPII_GBD"/>
    <property type="match status" value="1"/>
</dbReference>
<evidence type="ECO:0000313" key="15">
    <source>
        <dbReference type="Proteomes" id="UP000054408"/>
    </source>
</evidence>
<dbReference type="InterPro" id="IPR023828">
    <property type="entry name" value="Peptidase_S8_Ser-AS"/>
</dbReference>
<feature type="compositionally biased region" description="Pro residues" evidence="9">
    <location>
        <begin position="112"/>
        <end position="132"/>
    </location>
</feature>
<dbReference type="InterPro" id="IPR000209">
    <property type="entry name" value="Peptidase_S8/S53_dom"/>
</dbReference>
<dbReference type="InterPro" id="IPR048384">
    <property type="entry name" value="TPPII_GBD"/>
</dbReference>
<evidence type="ECO:0000313" key="14">
    <source>
        <dbReference type="EMBL" id="KNC53954.1"/>
    </source>
</evidence>
<evidence type="ECO:0000256" key="5">
    <source>
        <dbReference type="ARBA" id="ARBA00022670"/>
    </source>
</evidence>
<dbReference type="PRINTS" id="PR00723">
    <property type="entry name" value="SUBTILISIN"/>
</dbReference>
<evidence type="ECO:0000256" key="9">
    <source>
        <dbReference type="SAM" id="MobiDB-lite"/>
    </source>
</evidence>
<dbReference type="EMBL" id="GL349484">
    <property type="protein sequence ID" value="KNC53954.1"/>
    <property type="molecule type" value="Genomic_DNA"/>
</dbReference>